<keyword evidence="2" id="KW-1185">Reference proteome</keyword>
<dbReference type="GO" id="GO:0003677">
    <property type="term" value="F:DNA binding"/>
    <property type="evidence" value="ECO:0007669"/>
    <property type="project" value="InterPro"/>
</dbReference>
<dbReference type="EMBL" id="QXIL01000007">
    <property type="protein sequence ID" value="RXI78975.1"/>
    <property type="molecule type" value="Genomic_DNA"/>
</dbReference>
<accession>A0A4Q0VKM9</accession>
<dbReference type="Pfam" id="PF13411">
    <property type="entry name" value="MerR_1"/>
    <property type="match status" value="1"/>
</dbReference>
<comment type="caution">
    <text evidence="1">The sequence shown here is derived from an EMBL/GenBank/DDBJ whole genome shotgun (WGS) entry which is preliminary data.</text>
</comment>
<organism evidence="1 2">
    <name type="scientific">Levilactobacillus suantsaii</name>
    <dbReference type="NCBI Taxonomy" id="2292255"/>
    <lineage>
        <taxon>Bacteria</taxon>
        <taxon>Bacillati</taxon>
        <taxon>Bacillota</taxon>
        <taxon>Bacilli</taxon>
        <taxon>Lactobacillales</taxon>
        <taxon>Lactobacillaceae</taxon>
        <taxon>Levilactobacillus</taxon>
    </lineage>
</organism>
<protein>
    <submittedName>
        <fullName evidence="1">MerR family transcriptional regulator</fullName>
    </submittedName>
</protein>
<gene>
    <name evidence="1" type="ORF">DXH47_05555</name>
</gene>
<sequence length="94" mass="10978">MIPNHQRDAHNNRAFDEDSLESLRLIACFRTTNMSLAEIRRYVDLLQDGVKTRPKRLEIMKHHQQPIQDLASLLQNNLTIVKHKIADMQAGKYI</sequence>
<dbReference type="GO" id="GO:0006355">
    <property type="term" value="P:regulation of DNA-templated transcription"/>
    <property type="evidence" value="ECO:0007669"/>
    <property type="project" value="InterPro"/>
</dbReference>
<dbReference type="OrthoDB" id="9811174at2"/>
<dbReference type="InterPro" id="IPR009061">
    <property type="entry name" value="DNA-bd_dom_put_sf"/>
</dbReference>
<dbReference type="PROSITE" id="PS50937">
    <property type="entry name" value="HTH_MERR_2"/>
    <property type="match status" value="1"/>
</dbReference>
<reference evidence="1 2" key="1">
    <citation type="submission" date="2018-08" db="EMBL/GenBank/DDBJ databases">
        <title>Lactobacillus suantsai sp. nov., isolated from traditional fermented suan-tsai in Taiwan.</title>
        <authorList>
            <person name="Huang C.-H."/>
        </authorList>
    </citation>
    <scope>NUCLEOTIDE SEQUENCE [LARGE SCALE GENOMIC DNA]</scope>
    <source>
        <strain evidence="1 2">BCRC 12945</strain>
    </source>
</reference>
<dbReference type="Gene3D" id="1.10.1660.10">
    <property type="match status" value="1"/>
</dbReference>
<evidence type="ECO:0000313" key="1">
    <source>
        <dbReference type="EMBL" id="RXI78975.1"/>
    </source>
</evidence>
<name>A0A4Q0VKM9_9LACO</name>
<dbReference type="Proteomes" id="UP000290602">
    <property type="component" value="Unassembled WGS sequence"/>
</dbReference>
<dbReference type="AlphaFoldDB" id="A0A4Q0VKM9"/>
<evidence type="ECO:0000313" key="2">
    <source>
        <dbReference type="Proteomes" id="UP000290602"/>
    </source>
</evidence>
<dbReference type="InterPro" id="IPR000551">
    <property type="entry name" value="MerR-type_HTH_dom"/>
</dbReference>
<dbReference type="SUPFAM" id="SSF46955">
    <property type="entry name" value="Putative DNA-binding domain"/>
    <property type="match status" value="1"/>
</dbReference>
<proteinExistence type="predicted"/>